<evidence type="ECO:0000256" key="3">
    <source>
        <dbReference type="ARBA" id="ARBA00044676"/>
    </source>
</evidence>
<comment type="function">
    <text evidence="6">Decapping enzyme for NAD-capped RNAs: specifically hydrolyzes the nicotinamide adenine dinucleotide (NAD) cap from a subset of RNAs by removing the entire NAD moiety from the 5'-end of an NAD-capped RNA.</text>
</comment>
<keyword evidence="6" id="KW-0539">Nucleus</keyword>
<evidence type="ECO:0000313" key="9">
    <source>
        <dbReference type="EMBL" id="RDX40086.1"/>
    </source>
</evidence>
<accession>A0A371CIH8</accession>
<comment type="catalytic activity">
    <reaction evidence="4">
        <text>a 5'-end triphospho-ribonucleoside in mRNA + H2O = a 5'-end phospho-ribonucleoside in mRNA + diphosphate + H(+)</text>
        <dbReference type="Rhea" id="RHEA:78683"/>
        <dbReference type="Rhea" id="RHEA-COMP:15692"/>
        <dbReference type="Rhea" id="RHEA-COMP:17164"/>
        <dbReference type="ChEBI" id="CHEBI:15377"/>
        <dbReference type="ChEBI" id="CHEBI:15378"/>
        <dbReference type="ChEBI" id="CHEBI:33019"/>
        <dbReference type="ChEBI" id="CHEBI:138282"/>
        <dbReference type="ChEBI" id="CHEBI:167618"/>
    </reaction>
    <physiologicalReaction direction="left-to-right" evidence="4">
        <dbReference type="Rhea" id="RHEA:78684"/>
    </physiologicalReaction>
</comment>
<evidence type="ECO:0000256" key="2">
    <source>
        <dbReference type="ARBA" id="ARBA00006562"/>
    </source>
</evidence>
<evidence type="ECO:0000256" key="4">
    <source>
        <dbReference type="ARBA" id="ARBA00044692"/>
    </source>
</evidence>
<comment type="catalytic activity">
    <reaction evidence="5">
        <text>a 5'-end NAD(+)-phospho-ribonucleoside in mRNA + H2O = a 5'-end phospho-ribonucleoside in mRNA + NAD(+) + H(+)</text>
        <dbReference type="Rhea" id="RHEA:60880"/>
        <dbReference type="Rhea" id="RHEA-COMP:15692"/>
        <dbReference type="Rhea" id="RHEA-COMP:15698"/>
        <dbReference type="ChEBI" id="CHEBI:15377"/>
        <dbReference type="ChEBI" id="CHEBI:15378"/>
        <dbReference type="ChEBI" id="CHEBI:57540"/>
        <dbReference type="ChEBI" id="CHEBI:138282"/>
        <dbReference type="ChEBI" id="CHEBI:144029"/>
    </reaction>
    <physiologicalReaction direction="left-to-right" evidence="5">
        <dbReference type="Rhea" id="RHEA:60881"/>
    </physiologicalReaction>
</comment>
<feature type="compositionally biased region" description="Basic and acidic residues" evidence="7">
    <location>
        <begin position="1"/>
        <end position="22"/>
    </location>
</feature>
<feature type="region of interest" description="Disordered" evidence="7">
    <location>
        <begin position="1"/>
        <end position="40"/>
    </location>
</feature>
<dbReference type="GO" id="GO:0034353">
    <property type="term" value="F:mRNA 5'-diphosphatase activity"/>
    <property type="evidence" value="ECO:0007669"/>
    <property type="project" value="TreeGrafter"/>
</dbReference>
<dbReference type="GO" id="GO:0000956">
    <property type="term" value="P:nuclear-transcribed mRNA catabolic process"/>
    <property type="evidence" value="ECO:0007669"/>
    <property type="project" value="TreeGrafter"/>
</dbReference>
<dbReference type="AlphaFoldDB" id="A0A371CIH8"/>
<evidence type="ECO:0000256" key="7">
    <source>
        <dbReference type="SAM" id="MobiDB-lite"/>
    </source>
</evidence>
<comment type="cofactor">
    <cofactor evidence="1 6">
        <name>a divalent metal cation</name>
        <dbReference type="ChEBI" id="CHEBI:60240"/>
    </cofactor>
</comment>
<evidence type="ECO:0000256" key="5">
    <source>
        <dbReference type="ARBA" id="ARBA00048124"/>
    </source>
</evidence>
<dbReference type="PANTHER" id="PTHR12395:SF9">
    <property type="entry name" value="DECAPPING AND EXORIBONUCLEASE PROTEIN"/>
    <property type="match status" value="1"/>
</dbReference>
<dbReference type="GO" id="GO:0003723">
    <property type="term" value="F:RNA binding"/>
    <property type="evidence" value="ECO:0007669"/>
    <property type="project" value="UniProtKB-KW"/>
</dbReference>
<dbReference type="GO" id="GO:0005634">
    <property type="term" value="C:nucleus"/>
    <property type="evidence" value="ECO:0007669"/>
    <property type="project" value="UniProtKB-SubCell"/>
</dbReference>
<dbReference type="InterPro" id="IPR039039">
    <property type="entry name" value="RAI1-like_fam"/>
</dbReference>
<feature type="compositionally biased region" description="Low complexity" evidence="7">
    <location>
        <begin position="27"/>
        <end position="38"/>
    </location>
</feature>
<dbReference type="STRING" id="139420.A0A371CIH8"/>
<organism evidence="9 10">
    <name type="scientific">Lentinus brumalis</name>
    <dbReference type="NCBI Taxonomy" id="2498619"/>
    <lineage>
        <taxon>Eukaryota</taxon>
        <taxon>Fungi</taxon>
        <taxon>Dikarya</taxon>
        <taxon>Basidiomycota</taxon>
        <taxon>Agaricomycotina</taxon>
        <taxon>Agaricomycetes</taxon>
        <taxon>Polyporales</taxon>
        <taxon>Polyporaceae</taxon>
        <taxon>Lentinus</taxon>
    </lineage>
</organism>
<dbReference type="GO" id="GO:0046872">
    <property type="term" value="F:metal ion binding"/>
    <property type="evidence" value="ECO:0007669"/>
    <property type="project" value="UniProtKB-KW"/>
</dbReference>
<dbReference type="GO" id="GO:0005829">
    <property type="term" value="C:cytosol"/>
    <property type="evidence" value="ECO:0007669"/>
    <property type="project" value="TreeGrafter"/>
</dbReference>
<dbReference type="Pfam" id="PF08652">
    <property type="entry name" value="RAI1"/>
    <property type="match status" value="1"/>
</dbReference>
<evidence type="ECO:0000256" key="6">
    <source>
        <dbReference type="RuleBase" id="RU367113"/>
    </source>
</evidence>
<keyword evidence="6" id="KW-0479">Metal-binding</keyword>
<keyword evidence="6" id="KW-0540">Nuclease</keyword>
<dbReference type="GO" id="GO:0110155">
    <property type="term" value="P:NAD-cap decapping"/>
    <property type="evidence" value="ECO:0007669"/>
    <property type="project" value="TreeGrafter"/>
</dbReference>
<gene>
    <name evidence="9" type="ORF">OH76DRAFT_1450916</name>
</gene>
<keyword evidence="10" id="KW-1185">Reference proteome</keyword>
<sequence>MNKRRLSESPEPHERPAKRPEIETTGSQPEESSVSSTSLAYPSLHSSTSLRPVPFQQPSSLLTFSYNPQRVLEFTNSALRYYIDPPPGADLRYGYERWIKRPEEKSRLDGLLRAIERIMEKADTSMGLGSGKKWLREIAVVTWRGVMTKILTAPYEERDGCEFNAMCVNGTIYLEEHLSDARLAEKEDIAPRHRQQTYYGYSFESWCTSSRPGIPEQIDGHPIGWGGDVDTNVQWCSVIKTKLGDNRLVVGGEVDCVRGEHQGRTDKLVELKTSMSIRGPEDEARFEKKLLKFYMQSFLLGVPEIVVGFRTPAGRLTTTQVFRTIEIPRLVRGKPGAWDPQICLSWGQHFLSTLKSVLSSQATSSESASTPRVWRVSLRPRDGVTITPLDADGVKEVQGGEDRVGFLPKWYYDLVSRPLSSSSSPVVTAPESPRRRDDTTLRAQQASHHGWNI</sequence>
<keyword evidence="6" id="KW-0694">RNA-binding</keyword>
<keyword evidence="6" id="KW-0378">Hydrolase</keyword>
<feature type="domain" description="RAI1-like" evidence="8">
    <location>
        <begin position="56"/>
        <end position="411"/>
    </location>
</feature>
<dbReference type="OrthoDB" id="5853397at2759"/>
<proteinExistence type="inferred from homology"/>
<dbReference type="EC" id="3.6.1.-" evidence="6"/>
<dbReference type="PANTHER" id="PTHR12395">
    <property type="entry name" value="DOM-3 RELATED"/>
    <property type="match status" value="1"/>
</dbReference>
<dbReference type="Proteomes" id="UP000256964">
    <property type="component" value="Unassembled WGS sequence"/>
</dbReference>
<feature type="compositionally biased region" description="Low complexity" evidence="7">
    <location>
        <begin position="418"/>
        <end position="431"/>
    </location>
</feature>
<dbReference type="GO" id="GO:0004518">
    <property type="term" value="F:nuclease activity"/>
    <property type="evidence" value="ECO:0007669"/>
    <property type="project" value="UniProtKB-KW"/>
</dbReference>
<evidence type="ECO:0000259" key="8">
    <source>
        <dbReference type="Pfam" id="PF08652"/>
    </source>
</evidence>
<comment type="catalytic activity">
    <reaction evidence="3">
        <text>a 5'-end (N(7)-methyl 5'-triphosphoguanosine)-ribonucleoside-ribonucleotide in mRNA + H2O = a (N(7)-methyl 5'-triphosphoguanosine)-nucleoside + a 5'-end phospho-ribonucleoside in mRNA + H(+)</text>
        <dbReference type="Rhea" id="RHEA:66928"/>
        <dbReference type="Rhea" id="RHEA-COMP:15692"/>
        <dbReference type="Rhea" id="RHEA-COMP:17313"/>
        <dbReference type="ChEBI" id="CHEBI:15377"/>
        <dbReference type="ChEBI" id="CHEBI:15378"/>
        <dbReference type="ChEBI" id="CHEBI:138282"/>
        <dbReference type="ChEBI" id="CHEBI:172876"/>
        <dbReference type="ChEBI" id="CHEBI:172877"/>
    </reaction>
    <physiologicalReaction direction="left-to-right" evidence="3">
        <dbReference type="Rhea" id="RHEA:66929"/>
    </physiologicalReaction>
</comment>
<dbReference type="EMBL" id="KZ857590">
    <property type="protein sequence ID" value="RDX40086.1"/>
    <property type="molecule type" value="Genomic_DNA"/>
</dbReference>
<protein>
    <recommendedName>
        <fullName evidence="6">Decapping nuclease</fullName>
        <ecNumber evidence="6">3.6.1.-</ecNumber>
    </recommendedName>
</protein>
<evidence type="ECO:0000256" key="1">
    <source>
        <dbReference type="ARBA" id="ARBA00001968"/>
    </source>
</evidence>
<name>A0A371CIH8_9APHY</name>
<dbReference type="GO" id="GO:0000166">
    <property type="term" value="F:nucleotide binding"/>
    <property type="evidence" value="ECO:0007669"/>
    <property type="project" value="UniProtKB-KW"/>
</dbReference>
<evidence type="ECO:0000313" key="10">
    <source>
        <dbReference type="Proteomes" id="UP000256964"/>
    </source>
</evidence>
<feature type="region of interest" description="Disordered" evidence="7">
    <location>
        <begin position="418"/>
        <end position="453"/>
    </location>
</feature>
<comment type="subcellular location">
    <subcellularLocation>
        <location evidence="6">Nucleus</location>
    </subcellularLocation>
</comment>
<comment type="similarity">
    <text evidence="2 6">Belongs to the DXO/Dom3Z family.</text>
</comment>
<keyword evidence="6" id="KW-0547">Nucleotide-binding</keyword>
<dbReference type="InterPro" id="IPR013961">
    <property type="entry name" value="RAI1"/>
</dbReference>
<reference evidence="9 10" key="1">
    <citation type="journal article" date="2018" name="Biotechnol. Biofuels">
        <title>Integrative visual omics of the white-rot fungus Polyporus brumalis exposes the biotechnological potential of its oxidative enzymes for delignifying raw plant biomass.</title>
        <authorList>
            <person name="Miyauchi S."/>
            <person name="Rancon A."/>
            <person name="Drula E."/>
            <person name="Hage H."/>
            <person name="Chaduli D."/>
            <person name="Favel A."/>
            <person name="Grisel S."/>
            <person name="Henrissat B."/>
            <person name="Herpoel-Gimbert I."/>
            <person name="Ruiz-Duenas F.J."/>
            <person name="Chevret D."/>
            <person name="Hainaut M."/>
            <person name="Lin J."/>
            <person name="Wang M."/>
            <person name="Pangilinan J."/>
            <person name="Lipzen A."/>
            <person name="Lesage-Meessen L."/>
            <person name="Navarro D."/>
            <person name="Riley R."/>
            <person name="Grigoriev I.V."/>
            <person name="Zhou S."/>
            <person name="Raouche S."/>
            <person name="Rosso M.N."/>
        </authorList>
    </citation>
    <scope>NUCLEOTIDE SEQUENCE [LARGE SCALE GENOMIC DNA]</scope>
    <source>
        <strain evidence="9 10">BRFM 1820</strain>
    </source>
</reference>